<sequence>MTASRRCGGRMIRRSVTAQCGAEIDRFRMRYVTADSASRRRIALTCQLIWHIGLDRELDDDDGEARQEAHVRRLSPVE</sequence>
<dbReference type="Proteomes" id="UP000001793">
    <property type="component" value="Segment"/>
</dbReference>
<accession>A1YZT0</accession>
<keyword evidence="2" id="KW-1185">Reference proteome</keyword>
<protein>
    <submittedName>
        <fullName evidence="1">Uncharacterized protein</fullName>
    </submittedName>
</protein>
<dbReference type="RefSeq" id="YP_001039710.1">
    <property type="nucleotide sequence ID" value="NC_009015.1"/>
</dbReference>
<proteinExistence type="predicted"/>
<dbReference type="KEGG" id="vg:4818304"/>
<dbReference type="EMBL" id="EF153632">
    <property type="protein sequence ID" value="ABL96757.1"/>
    <property type="molecule type" value="Genomic_DNA"/>
</dbReference>
<evidence type="ECO:0000313" key="1">
    <source>
        <dbReference type="EMBL" id="ABL96757.1"/>
    </source>
</evidence>
<name>A1YZT0_9CAUD</name>
<organism evidence="1 2">
    <name type="scientific">Burkholderia phage BcepF1</name>
    <dbReference type="NCBI Taxonomy" id="2886897"/>
    <lineage>
        <taxon>Viruses</taxon>
        <taxon>Duplodnaviria</taxon>
        <taxon>Heunggongvirae</taxon>
        <taxon>Uroviricota</taxon>
        <taxon>Caudoviricetes</taxon>
        <taxon>Lindbergviridae</taxon>
        <taxon>Bcepfunavirus</taxon>
        <taxon>Bcepfunavirus bcepF1</taxon>
    </lineage>
</organism>
<reference evidence="1 2" key="1">
    <citation type="submission" date="2006-12" db="EMBL/GenBank/DDBJ databases">
        <title>Genomic analysis of Burkholderia ambifaria phage BcepF1, a member of the Bcep781- like phage supergroup.</title>
        <authorList>
            <person name="Summer E.J."/>
            <person name="Robinson S."/>
            <person name="Haines C."/>
            <person name="Adams B."/>
            <person name="Daggett M."/>
            <person name="Landua J."/>
            <person name="Swanson S."/>
            <person name="Vorndam W."/>
            <person name="Morrison W."/>
            <person name="Nail K."/>
            <person name="Gonzalez C."/>
            <person name="Young R."/>
        </authorList>
    </citation>
    <scope>NUCLEOTIDE SEQUENCE [LARGE SCALE GENOMIC DNA]</scope>
</reference>
<evidence type="ECO:0000313" key="2">
    <source>
        <dbReference type="Proteomes" id="UP000001793"/>
    </source>
</evidence>
<gene>
    <name evidence="1" type="ORF">BcepF1.026</name>
</gene>
<dbReference type="GeneID" id="4818304"/>